<accession>A0A1X7LCJ0</accession>
<dbReference type="PANTHER" id="PTHR38013:SF1">
    <property type="entry name" value="GLYCOPROTEIN_POLYSACCHARIDE METABOLISM"/>
    <property type="match status" value="1"/>
</dbReference>
<dbReference type="EMBL" id="FXBB01000054">
    <property type="protein sequence ID" value="SMG51103.1"/>
    <property type="molecule type" value="Genomic_DNA"/>
</dbReference>
<keyword evidence="2" id="KW-1185">Reference proteome</keyword>
<dbReference type="Pfam" id="PF09619">
    <property type="entry name" value="YscW"/>
    <property type="match status" value="1"/>
</dbReference>
<dbReference type="InterPro" id="IPR039366">
    <property type="entry name" value="Pilotin"/>
</dbReference>
<evidence type="ECO:0000313" key="1">
    <source>
        <dbReference type="EMBL" id="SMG51103.1"/>
    </source>
</evidence>
<dbReference type="PANTHER" id="PTHR38013">
    <property type="entry name" value="GLYCOPROTEIN/POLYSACCHARIDE METABOLISM"/>
    <property type="match status" value="1"/>
</dbReference>
<dbReference type="InterPro" id="IPR053196">
    <property type="entry name" value="Lipoprotein_YbaY-like"/>
</dbReference>
<dbReference type="STRING" id="561720.SAMN06275492_15412"/>
<organism evidence="1 2">
    <name type="scientific">Dethiosulfovibrio salsuginis</name>
    <dbReference type="NCBI Taxonomy" id="561720"/>
    <lineage>
        <taxon>Bacteria</taxon>
        <taxon>Thermotogati</taxon>
        <taxon>Synergistota</taxon>
        <taxon>Synergistia</taxon>
        <taxon>Synergistales</taxon>
        <taxon>Dethiosulfovibrionaceae</taxon>
        <taxon>Dethiosulfovibrio</taxon>
    </lineage>
</organism>
<reference evidence="2" key="1">
    <citation type="submission" date="2017-04" db="EMBL/GenBank/DDBJ databases">
        <authorList>
            <person name="Varghese N."/>
            <person name="Submissions S."/>
        </authorList>
    </citation>
    <scope>NUCLEOTIDE SEQUENCE [LARGE SCALE GENOMIC DNA]</scope>
    <source>
        <strain evidence="2">USBA 82</strain>
    </source>
</reference>
<dbReference type="OrthoDB" id="3723110at2"/>
<keyword evidence="1" id="KW-0449">Lipoprotein</keyword>
<gene>
    <name evidence="1" type="ORF">SAMN06275492_15412</name>
</gene>
<name>A0A1X7LCJ0_9BACT</name>
<dbReference type="Proteomes" id="UP000193355">
    <property type="component" value="Unassembled WGS sequence"/>
</dbReference>
<protein>
    <submittedName>
        <fullName evidence="1">Putative lipoprotein</fullName>
    </submittedName>
</protein>
<evidence type="ECO:0000313" key="2">
    <source>
        <dbReference type="Proteomes" id="UP000193355"/>
    </source>
</evidence>
<sequence length="127" mass="13980">MIIGCLMVVVAVFLAAELYDHDTIVGEVAYRERIALPEGCSLVVAIFDVTPGSPRKPVASVSRTLGDEQVPLPFKLIYRPSVLVEGRDYALYGRIESPHREIMFVTLEPVALPLDGQDVAIWLKSAK</sequence>
<dbReference type="AlphaFoldDB" id="A0A1X7LCJ0"/>
<dbReference type="RefSeq" id="WP_085545688.1">
    <property type="nucleotide sequence ID" value="NZ_FXBB01000054.1"/>
</dbReference>
<proteinExistence type="predicted"/>